<dbReference type="Proteomes" id="UP000264589">
    <property type="component" value="Unassembled WGS sequence"/>
</dbReference>
<evidence type="ECO:0000313" key="2">
    <source>
        <dbReference type="Proteomes" id="UP000264589"/>
    </source>
</evidence>
<comment type="caution">
    <text evidence="1">The sequence shown here is derived from an EMBL/GenBank/DDBJ whole genome shotgun (WGS) entry which is preliminary data.</text>
</comment>
<protein>
    <submittedName>
        <fullName evidence="1">Uncharacterized protein</fullName>
    </submittedName>
</protein>
<name>A0A371RFA2_9PROT</name>
<keyword evidence="2" id="KW-1185">Reference proteome</keyword>
<organism evidence="1 2">
    <name type="scientific">Parvularcula marina</name>
    <dbReference type="NCBI Taxonomy" id="2292771"/>
    <lineage>
        <taxon>Bacteria</taxon>
        <taxon>Pseudomonadati</taxon>
        <taxon>Pseudomonadota</taxon>
        <taxon>Alphaproteobacteria</taxon>
        <taxon>Parvularculales</taxon>
        <taxon>Parvularculaceae</taxon>
        <taxon>Parvularcula</taxon>
    </lineage>
</organism>
<dbReference type="AlphaFoldDB" id="A0A371RFA2"/>
<dbReference type="EMBL" id="QUQO01000001">
    <property type="protein sequence ID" value="RFB04127.1"/>
    <property type="molecule type" value="Genomic_DNA"/>
</dbReference>
<proteinExistence type="predicted"/>
<accession>A0A371RFA2</accession>
<reference evidence="1 2" key="1">
    <citation type="submission" date="2018-08" db="EMBL/GenBank/DDBJ databases">
        <title>Parvularcula sp. SM1705, isolated from surface water of the South Sea China.</title>
        <authorList>
            <person name="Sun L."/>
        </authorList>
    </citation>
    <scope>NUCLEOTIDE SEQUENCE [LARGE SCALE GENOMIC DNA]</scope>
    <source>
        <strain evidence="1 2">SM1705</strain>
    </source>
</reference>
<gene>
    <name evidence="1" type="ORF">DX908_01830</name>
</gene>
<evidence type="ECO:0000313" key="1">
    <source>
        <dbReference type="EMBL" id="RFB04127.1"/>
    </source>
</evidence>
<sequence length="73" mass="8187">MMAGDARPLVMNEFARWRAVNPPETEESGASDAPLGFYRHLRENAPDLLGPDASGWEMIRGWLRVADWCEVNG</sequence>
<dbReference type="RefSeq" id="WP_116390755.1">
    <property type="nucleotide sequence ID" value="NZ_QUQO01000001.1"/>
</dbReference>
<dbReference type="InParanoid" id="A0A371RFA2"/>
<dbReference type="OrthoDB" id="9785502at2"/>